<accession>A0A067MZD3</accession>
<keyword evidence="3" id="KW-1185">Reference proteome</keyword>
<dbReference type="AlphaFoldDB" id="A0A067MZD3"/>
<organism evidence="2 3">
    <name type="scientific">Botryobasidium botryosum (strain FD-172 SS1)</name>
    <dbReference type="NCBI Taxonomy" id="930990"/>
    <lineage>
        <taxon>Eukaryota</taxon>
        <taxon>Fungi</taxon>
        <taxon>Dikarya</taxon>
        <taxon>Basidiomycota</taxon>
        <taxon>Agaricomycotina</taxon>
        <taxon>Agaricomycetes</taxon>
        <taxon>Cantharellales</taxon>
        <taxon>Botryobasidiaceae</taxon>
        <taxon>Botryobasidium</taxon>
    </lineage>
</organism>
<evidence type="ECO:0000313" key="3">
    <source>
        <dbReference type="Proteomes" id="UP000027195"/>
    </source>
</evidence>
<evidence type="ECO:0000256" key="1">
    <source>
        <dbReference type="SAM" id="MobiDB-lite"/>
    </source>
</evidence>
<dbReference type="Proteomes" id="UP000027195">
    <property type="component" value="Unassembled WGS sequence"/>
</dbReference>
<reference evidence="3" key="1">
    <citation type="journal article" date="2014" name="Proc. Natl. Acad. Sci. U.S.A.">
        <title>Extensive sampling of basidiomycete genomes demonstrates inadequacy of the white-rot/brown-rot paradigm for wood decay fungi.</title>
        <authorList>
            <person name="Riley R."/>
            <person name="Salamov A.A."/>
            <person name="Brown D.W."/>
            <person name="Nagy L.G."/>
            <person name="Floudas D."/>
            <person name="Held B.W."/>
            <person name="Levasseur A."/>
            <person name="Lombard V."/>
            <person name="Morin E."/>
            <person name="Otillar R."/>
            <person name="Lindquist E.A."/>
            <person name="Sun H."/>
            <person name="LaButti K.M."/>
            <person name="Schmutz J."/>
            <person name="Jabbour D."/>
            <person name="Luo H."/>
            <person name="Baker S.E."/>
            <person name="Pisabarro A.G."/>
            <person name="Walton J.D."/>
            <person name="Blanchette R.A."/>
            <person name="Henrissat B."/>
            <person name="Martin F."/>
            <person name="Cullen D."/>
            <person name="Hibbett D.S."/>
            <person name="Grigoriev I.V."/>
        </authorList>
    </citation>
    <scope>NUCLEOTIDE SEQUENCE [LARGE SCALE GENOMIC DNA]</scope>
    <source>
        <strain evidence="3">FD-172 SS1</strain>
    </source>
</reference>
<protein>
    <submittedName>
        <fullName evidence="2">Uncharacterized protein</fullName>
    </submittedName>
</protein>
<name>A0A067MZD3_BOTB1</name>
<gene>
    <name evidence="2" type="ORF">BOTBODRAFT_324234</name>
</gene>
<sequence>MVHIESDRSADTRSRNARHNGTSSQKLKTGSLNFEVCSLGLNSSTPRTIEYTDVSDSPFVMIQADL</sequence>
<evidence type="ECO:0000313" key="2">
    <source>
        <dbReference type="EMBL" id="KDQ20974.1"/>
    </source>
</evidence>
<feature type="region of interest" description="Disordered" evidence="1">
    <location>
        <begin position="1"/>
        <end position="27"/>
    </location>
</feature>
<feature type="compositionally biased region" description="Basic and acidic residues" evidence="1">
    <location>
        <begin position="1"/>
        <end position="14"/>
    </location>
</feature>
<dbReference type="EMBL" id="KL198017">
    <property type="protein sequence ID" value="KDQ20974.1"/>
    <property type="molecule type" value="Genomic_DNA"/>
</dbReference>
<dbReference type="HOGENOM" id="CLU_2830864_0_0_1"/>
<dbReference type="InParanoid" id="A0A067MZD3"/>
<proteinExistence type="predicted"/>